<dbReference type="SUPFAM" id="SSF52540">
    <property type="entry name" value="P-loop containing nucleoside triphosphate hydrolases"/>
    <property type="match status" value="1"/>
</dbReference>
<keyword evidence="4" id="KW-0611">Plant defense</keyword>
<dbReference type="FunFam" id="1.10.10.10:FF:000322">
    <property type="entry name" value="Probable disease resistance protein At1g63360"/>
    <property type="match status" value="1"/>
</dbReference>
<evidence type="ECO:0000259" key="9">
    <source>
        <dbReference type="Pfam" id="PF25019"/>
    </source>
</evidence>
<proteinExistence type="predicted"/>
<dbReference type="InterPro" id="IPR036388">
    <property type="entry name" value="WH-like_DNA-bd_sf"/>
</dbReference>
<dbReference type="FunFam" id="3.40.50.300:FF:001091">
    <property type="entry name" value="Probable disease resistance protein At1g61300"/>
    <property type="match status" value="1"/>
</dbReference>
<evidence type="ECO:0000259" key="6">
    <source>
        <dbReference type="Pfam" id="PF00931"/>
    </source>
</evidence>
<gene>
    <name evidence="10" type="ORF">PVL29_009357</name>
</gene>
<evidence type="ECO:0000256" key="5">
    <source>
        <dbReference type="ARBA" id="ARBA00022840"/>
    </source>
</evidence>
<dbReference type="EMBL" id="JARBHA010000007">
    <property type="protein sequence ID" value="KAJ9697498.1"/>
    <property type="molecule type" value="Genomic_DNA"/>
</dbReference>
<organism evidence="10 11">
    <name type="scientific">Vitis rotundifolia</name>
    <name type="common">Muscadine grape</name>
    <dbReference type="NCBI Taxonomy" id="103349"/>
    <lineage>
        <taxon>Eukaryota</taxon>
        <taxon>Viridiplantae</taxon>
        <taxon>Streptophyta</taxon>
        <taxon>Embryophyta</taxon>
        <taxon>Tracheophyta</taxon>
        <taxon>Spermatophyta</taxon>
        <taxon>Magnoliopsida</taxon>
        <taxon>eudicotyledons</taxon>
        <taxon>Gunneridae</taxon>
        <taxon>Pentapetalae</taxon>
        <taxon>rosids</taxon>
        <taxon>Vitales</taxon>
        <taxon>Vitaceae</taxon>
        <taxon>Viteae</taxon>
        <taxon>Vitis</taxon>
    </lineage>
</organism>
<feature type="domain" description="R13L1/DRL21-like LRR repeat region" evidence="9">
    <location>
        <begin position="656"/>
        <end position="783"/>
    </location>
</feature>
<dbReference type="GO" id="GO:0006952">
    <property type="term" value="P:defense response"/>
    <property type="evidence" value="ECO:0007669"/>
    <property type="project" value="UniProtKB-KW"/>
</dbReference>
<feature type="domain" description="Disease resistance protein winged helix" evidence="8">
    <location>
        <begin position="399"/>
        <end position="468"/>
    </location>
</feature>
<evidence type="ECO:0000259" key="8">
    <source>
        <dbReference type="Pfam" id="PF23559"/>
    </source>
</evidence>
<dbReference type="PANTHER" id="PTHR36766:SF51">
    <property type="entry name" value="DISEASE RESISTANCE RPP13-LIKE PROTEIN 1"/>
    <property type="match status" value="1"/>
</dbReference>
<feature type="domain" description="Disease resistance N-terminal" evidence="7">
    <location>
        <begin position="1"/>
        <end position="52"/>
    </location>
</feature>
<dbReference type="Pfam" id="PF18052">
    <property type="entry name" value="Rx_N"/>
    <property type="match status" value="1"/>
</dbReference>
<dbReference type="AlphaFoldDB" id="A0AA39A040"/>
<dbReference type="InterPro" id="IPR042197">
    <property type="entry name" value="Apaf_helical"/>
</dbReference>
<dbReference type="PANTHER" id="PTHR36766">
    <property type="entry name" value="PLANT BROAD-SPECTRUM MILDEW RESISTANCE PROTEIN RPW8"/>
    <property type="match status" value="1"/>
</dbReference>
<evidence type="ECO:0000256" key="1">
    <source>
        <dbReference type="ARBA" id="ARBA00022614"/>
    </source>
</evidence>
<dbReference type="InterPro" id="IPR027417">
    <property type="entry name" value="P-loop_NTPase"/>
</dbReference>
<evidence type="ECO:0000313" key="11">
    <source>
        <dbReference type="Proteomes" id="UP001168098"/>
    </source>
</evidence>
<protein>
    <recommendedName>
        <fullName evidence="12">Disease resistance RPP13-like protein 1</fullName>
    </recommendedName>
</protein>
<feature type="domain" description="NB-ARC" evidence="6">
    <location>
        <begin position="143"/>
        <end position="317"/>
    </location>
</feature>
<accession>A0AA39A040</accession>
<dbReference type="Gene3D" id="1.10.10.10">
    <property type="entry name" value="Winged helix-like DNA-binding domain superfamily/Winged helix DNA-binding domain"/>
    <property type="match status" value="1"/>
</dbReference>
<dbReference type="InterPro" id="IPR002182">
    <property type="entry name" value="NB-ARC"/>
</dbReference>
<reference evidence="10 11" key="1">
    <citation type="journal article" date="2023" name="BMC Biotechnol.">
        <title>Vitis rotundifolia cv Carlos genome sequencing.</title>
        <authorList>
            <person name="Huff M."/>
            <person name="Hulse-Kemp A."/>
            <person name="Scheffler B."/>
            <person name="Youngblood R."/>
            <person name="Simpson S."/>
            <person name="Babiker E."/>
            <person name="Staton M."/>
        </authorList>
    </citation>
    <scope>NUCLEOTIDE SEQUENCE [LARGE SCALE GENOMIC DNA]</scope>
    <source>
        <tissue evidence="10">Leaf</tissue>
    </source>
</reference>
<dbReference type="Gene3D" id="3.80.10.10">
    <property type="entry name" value="Ribonuclease Inhibitor"/>
    <property type="match status" value="3"/>
</dbReference>
<dbReference type="Pfam" id="PF23559">
    <property type="entry name" value="WHD_DRP"/>
    <property type="match status" value="1"/>
</dbReference>
<comment type="caution">
    <text evidence="10">The sequence shown here is derived from an EMBL/GenBank/DDBJ whole genome shotgun (WGS) entry which is preliminary data.</text>
</comment>
<dbReference type="InterPro" id="IPR058922">
    <property type="entry name" value="WHD_DRP"/>
</dbReference>
<dbReference type="GO" id="GO:0005524">
    <property type="term" value="F:ATP binding"/>
    <property type="evidence" value="ECO:0007669"/>
    <property type="project" value="UniProtKB-KW"/>
</dbReference>
<evidence type="ECO:0000256" key="4">
    <source>
        <dbReference type="ARBA" id="ARBA00022821"/>
    </source>
</evidence>
<keyword evidence="5" id="KW-0067">ATP-binding</keyword>
<dbReference type="Gene3D" id="1.20.5.4130">
    <property type="match status" value="1"/>
</dbReference>
<keyword evidence="3" id="KW-0547">Nucleotide-binding</keyword>
<evidence type="ECO:0000256" key="2">
    <source>
        <dbReference type="ARBA" id="ARBA00022737"/>
    </source>
</evidence>
<name>A0AA39A040_VITRO</name>
<dbReference type="SUPFAM" id="SSF52058">
    <property type="entry name" value="L domain-like"/>
    <property type="match status" value="2"/>
</dbReference>
<dbReference type="Pfam" id="PF25019">
    <property type="entry name" value="LRR_R13L1-DRL21"/>
    <property type="match status" value="1"/>
</dbReference>
<keyword evidence="1" id="KW-0433">Leucine-rich repeat</keyword>
<keyword evidence="11" id="KW-1185">Reference proteome</keyword>
<dbReference type="GO" id="GO:0043531">
    <property type="term" value="F:ADP binding"/>
    <property type="evidence" value="ECO:0007669"/>
    <property type="project" value="InterPro"/>
</dbReference>
<dbReference type="GO" id="GO:0051707">
    <property type="term" value="P:response to other organism"/>
    <property type="evidence" value="ECO:0007669"/>
    <property type="project" value="UniProtKB-ARBA"/>
</dbReference>
<dbReference type="Proteomes" id="UP001168098">
    <property type="component" value="Unassembled WGS sequence"/>
</dbReference>
<sequence length="1257" mass="142913">MINEVLDEAEEKQITKPSVKDWVDDLRDLAYDMEDVLDEFATEELRRRLMADRPHQVATTSKVWSLIPTCFAGFNPVSEVKFNIEMGSKIKEISWRLDDISRRKAELGLKGLEKFASGAAASTWQRPPSTSLINEPVHGRDEDKKVIIEMLLKDEAGESNFGVIPIVGIGGMGKTTLAQFIYKDDEIVKHFEPRVWVCVSDESDVENLTKKILNAVSPDEIRDGDDFNQVQLKLSENLGGKRFLLVLDDVWNIKSYEQWNQLRAPLKSGARGSKIVITARDKNVASLMRADDYHHILEPLSDDDCWSVFVEHAFESKNVDEHPNLKSIGEKIVQKCSGLPLAAKMVGGLLRSKLQVEEWKRVLDSNIWNNSECGIIPILRLSYQHLSPRLKRCFAYCALFPKDYEFEEKQLILLWMAEGLIRQAKGDNRQIEDLGADYFNALLSRCFFEPSNNLKLRFVMHDLINDLAQDVAAEICFNLENVDEISKSTRHLSLVRSQYDVFKRFEACDKLEQLRTFVALSINIDNKKCYLSTRVFRDLLPKLRRLRVLSLSYYEISELPDSIGDLKHLRYLNLSHTALKWLPEALSNLYNLQSLILCNCRKLTKLPMGIANLINLRHLDISGLTMLKEMPPQVGNLINLQTLSKFFLCKENGSRIKELKNLLNLQGQLHIVGLDSVVNPRDVAYINLKERPNIEDLVVVWSSGFGNSRNKSNDMEVLEWLQPHQSLKTLAVISYGGPVFPGWIGDPSFSKVVHLTLLGCQQCTLLPPLGGLSFLKHLEIGGMDEIKSIGNEFYGELVKPFRSLEYLKFRNMPEWRDWLIPKLGCQELFPCLRKLLIIKCPKLSNLPDQLPSLVNLHVQECQELIISIPRFPFLTHLKVNRCNEEMLKSRVVDVPSLTGLYIEEISKPSCLWEGLAQPLTALEDLGINQCKELACLRRGLENLGGLRRLWILRCDGVVSLEELLLPCNLRYLAVRGCSNLEKLPDGMMINSRALEHLEINDCPSLIGFPKGELPTTLKKLVIQDCEKLESLPEGIMHHTCRLEHLKVWRCSSLKSVPKGDFPSTLDTLSIWNCKQLESISGKMLQNLTSIRELALCNCPDVMSSSLEAFFPPNLKLLAISNGKNNVRRPLFSRSLHTLTSLENITIKGPFPDVISFSDDWFQLLPTSLLLLCINNFNNLKSIAYIGLRTLISLKCLQLTDCPKLLSFVPKEGLPPTLEKLEIKGCPILKKRCLKDKGKDWPKIAHIPCVEIDEIVQQ</sequence>
<keyword evidence="2" id="KW-0677">Repeat</keyword>
<evidence type="ECO:0000313" key="10">
    <source>
        <dbReference type="EMBL" id="KAJ9697498.1"/>
    </source>
</evidence>
<dbReference type="Pfam" id="PF00931">
    <property type="entry name" value="NB-ARC"/>
    <property type="match status" value="1"/>
</dbReference>
<evidence type="ECO:0008006" key="12">
    <source>
        <dbReference type="Google" id="ProtNLM"/>
    </source>
</evidence>
<dbReference type="Gene3D" id="3.40.50.300">
    <property type="entry name" value="P-loop containing nucleotide triphosphate hydrolases"/>
    <property type="match status" value="1"/>
</dbReference>
<dbReference type="InterPro" id="IPR056789">
    <property type="entry name" value="LRR_R13L1-DRL21"/>
</dbReference>
<dbReference type="PRINTS" id="PR00364">
    <property type="entry name" value="DISEASERSIST"/>
</dbReference>
<dbReference type="InterPro" id="IPR032675">
    <property type="entry name" value="LRR_dom_sf"/>
</dbReference>
<evidence type="ECO:0000259" key="7">
    <source>
        <dbReference type="Pfam" id="PF18052"/>
    </source>
</evidence>
<evidence type="ECO:0000256" key="3">
    <source>
        <dbReference type="ARBA" id="ARBA00022741"/>
    </source>
</evidence>
<dbReference type="InterPro" id="IPR041118">
    <property type="entry name" value="Rx_N"/>
</dbReference>
<dbReference type="Gene3D" id="1.10.8.430">
    <property type="entry name" value="Helical domain of apoptotic protease-activating factors"/>
    <property type="match status" value="1"/>
</dbReference>